<sequence length="71" mass="7920">MPSYNNEIQVNRGDSPKRHEVLNLLVNNVFYADGAPWQPTTEQVAGLTEIFGKDELAELKSGKVISTTWNS</sequence>
<dbReference type="RefSeq" id="WP_264072170.1">
    <property type="nucleotide sequence ID" value="NZ_JACKTY010000057.1"/>
</dbReference>
<proteinExistence type="predicted"/>
<protein>
    <submittedName>
        <fullName evidence="1">Uncharacterized protein</fullName>
    </submittedName>
</protein>
<gene>
    <name evidence="1" type="ORF">H7J73_33130</name>
</gene>
<evidence type="ECO:0000313" key="2">
    <source>
        <dbReference type="Proteomes" id="UP001526201"/>
    </source>
</evidence>
<name>A0ABT3CNB1_9MYCO</name>
<comment type="caution">
    <text evidence="1">The sequence shown here is derived from an EMBL/GenBank/DDBJ whole genome shotgun (WGS) entry which is preliminary data.</text>
</comment>
<evidence type="ECO:0000313" key="1">
    <source>
        <dbReference type="EMBL" id="MCV7230861.1"/>
    </source>
</evidence>
<organism evidence="1 2">
    <name type="scientific">Mycolicibacterium komossense</name>
    <dbReference type="NCBI Taxonomy" id="1779"/>
    <lineage>
        <taxon>Bacteria</taxon>
        <taxon>Bacillati</taxon>
        <taxon>Actinomycetota</taxon>
        <taxon>Actinomycetes</taxon>
        <taxon>Mycobacteriales</taxon>
        <taxon>Mycobacteriaceae</taxon>
        <taxon>Mycolicibacterium</taxon>
    </lineage>
</organism>
<accession>A0ABT3CNB1</accession>
<dbReference type="EMBL" id="JACKTY010000057">
    <property type="protein sequence ID" value="MCV7230861.1"/>
    <property type="molecule type" value="Genomic_DNA"/>
</dbReference>
<dbReference type="Proteomes" id="UP001526201">
    <property type="component" value="Unassembled WGS sequence"/>
</dbReference>
<reference evidence="1 2" key="1">
    <citation type="journal article" date="2022" name="BMC Genomics">
        <title>Comparative genome analysis of mycobacteria focusing on tRNA and non-coding RNA.</title>
        <authorList>
            <person name="Behra P.R.K."/>
            <person name="Pettersson B.M.F."/>
            <person name="Ramesh M."/>
            <person name="Das S."/>
            <person name="Dasgupta S."/>
            <person name="Kirsebom L.A."/>
        </authorList>
    </citation>
    <scope>NUCLEOTIDE SEQUENCE [LARGE SCALE GENOMIC DNA]</scope>
    <source>
        <strain evidence="1 2">DSM 44078</strain>
    </source>
</reference>
<keyword evidence="2" id="KW-1185">Reference proteome</keyword>